<evidence type="ECO:0000313" key="6">
    <source>
        <dbReference type="Proteomes" id="UP000431744"/>
    </source>
</evidence>
<evidence type="ECO:0000259" key="4">
    <source>
        <dbReference type="Pfam" id="PF01872"/>
    </source>
</evidence>
<dbReference type="AlphaFoldDB" id="A0A6H9WSP7"/>
<dbReference type="SUPFAM" id="SSF53597">
    <property type="entry name" value="Dihydrofolate reductase-like"/>
    <property type="match status" value="1"/>
</dbReference>
<feature type="domain" description="Bacterial bifunctional deaminase-reductase C-terminal" evidence="4">
    <location>
        <begin position="46"/>
        <end position="243"/>
    </location>
</feature>
<accession>A0A6H9WSP7</accession>
<name>A0A6H9WSP7_9MICO</name>
<dbReference type="Gene3D" id="3.40.430.10">
    <property type="entry name" value="Dihydrofolate Reductase, subunit A"/>
    <property type="match status" value="1"/>
</dbReference>
<protein>
    <recommendedName>
        <fullName evidence="4">Bacterial bifunctional deaminase-reductase C-terminal domain-containing protein</fullName>
    </recommendedName>
</protein>
<dbReference type="GO" id="GO:0008703">
    <property type="term" value="F:5-amino-6-(5-phosphoribosylamino)uracil reductase activity"/>
    <property type="evidence" value="ECO:0007669"/>
    <property type="project" value="InterPro"/>
</dbReference>
<comment type="caution">
    <text evidence="5">The sequence shown here is derived from an EMBL/GenBank/DDBJ whole genome shotgun (WGS) entry which is preliminary data.</text>
</comment>
<keyword evidence="2" id="KW-0521">NADP</keyword>
<sequence>MPFTTFDTAADDDVVREPGGRRALSDDELIERYSWPQHPSADGVTIRGNVVTSIDGSAVGPDARAGSIGTAGDRRLFELLRRTSDAVMVGAGTLLDEQYVGLRVSDDSVAWRVSRGLAQHPTLVVVSSDLSIPADHAVFADAPVRPVLVTNSGDDGRLAAYEPVATIVRVADARFDDDEREEGLAGGSGTDPAELRRALARLGLHRVLCEGGPTLFSALLDRGALDEWCITLSSVVVTGAGPRPAHSAAGATHGFARASMLEGCGALFFRWERAT</sequence>
<dbReference type="InterPro" id="IPR024072">
    <property type="entry name" value="DHFR-like_dom_sf"/>
</dbReference>
<dbReference type="OrthoDB" id="5243299at2"/>
<dbReference type="GO" id="GO:0009231">
    <property type="term" value="P:riboflavin biosynthetic process"/>
    <property type="evidence" value="ECO:0007669"/>
    <property type="project" value="InterPro"/>
</dbReference>
<evidence type="ECO:0000313" key="5">
    <source>
        <dbReference type="EMBL" id="KAB1649320.1"/>
    </source>
</evidence>
<evidence type="ECO:0000256" key="3">
    <source>
        <dbReference type="ARBA" id="ARBA00023002"/>
    </source>
</evidence>
<organism evidence="5 6">
    <name type="scientific">Pseudoclavibacter endophyticus</name>
    <dbReference type="NCBI Taxonomy" id="1778590"/>
    <lineage>
        <taxon>Bacteria</taxon>
        <taxon>Bacillati</taxon>
        <taxon>Actinomycetota</taxon>
        <taxon>Actinomycetes</taxon>
        <taxon>Micrococcales</taxon>
        <taxon>Microbacteriaceae</taxon>
        <taxon>Pseudoclavibacter</taxon>
    </lineage>
</organism>
<evidence type="ECO:0000256" key="1">
    <source>
        <dbReference type="ARBA" id="ARBA00005104"/>
    </source>
</evidence>
<keyword evidence="6" id="KW-1185">Reference proteome</keyword>
<keyword evidence="3" id="KW-0560">Oxidoreductase</keyword>
<reference evidence="5 6" key="1">
    <citation type="submission" date="2019-09" db="EMBL/GenBank/DDBJ databases">
        <title>Phylogeny of genus Pseudoclavibacter and closely related genus.</title>
        <authorList>
            <person name="Li Y."/>
        </authorList>
    </citation>
    <scope>NUCLEOTIDE SEQUENCE [LARGE SCALE GENOMIC DNA]</scope>
    <source>
        <strain evidence="5 6">EGI 60007</strain>
    </source>
</reference>
<dbReference type="PANTHER" id="PTHR38011:SF7">
    <property type="entry name" value="2,5-DIAMINO-6-RIBOSYLAMINO-4(3H)-PYRIMIDINONE 5'-PHOSPHATE REDUCTASE"/>
    <property type="match status" value="1"/>
</dbReference>
<dbReference type="RefSeq" id="WP_158027910.1">
    <property type="nucleotide sequence ID" value="NZ_BMHG01000001.1"/>
</dbReference>
<dbReference type="InterPro" id="IPR002734">
    <property type="entry name" value="RibDG_C"/>
</dbReference>
<evidence type="ECO:0000256" key="2">
    <source>
        <dbReference type="ARBA" id="ARBA00022857"/>
    </source>
</evidence>
<dbReference type="Pfam" id="PF01872">
    <property type="entry name" value="RibD_C"/>
    <property type="match status" value="1"/>
</dbReference>
<dbReference type="PANTHER" id="PTHR38011">
    <property type="entry name" value="DIHYDROFOLATE REDUCTASE FAMILY PROTEIN (AFU_ORTHOLOGUE AFUA_8G06820)"/>
    <property type="match status" value="1"/>
</dbReference>
<comment type="pathway">
    <text evidence="1">Cofactor biosynthesis; riboflavin biosynthesis.</text>
</comment>
<dbReference type="Proteomes" id="UP000431744">
    <property type="component" value="Unassembled WGS sequence"/>
</dbReference>
<gene>
    <name evidence="5" type="ORF">F8O04_03335</name>
</gene>
<proteinExistence type="predicted"/>
<dbReference type="EMBL" id="WBJY01000001">
    <property type="protein sequence ID" value="KAB1649320.1"/>
    <property type="molecule type" value="Genomic_DNA"/>
</dbReference>
<dbReference type="InterPro" id="IPR050765">
    <property type="entry name" value="Riboflavin_Biosynth_HTPR"/>
</dbReference>